<gene>
    <name evidence="1" type="ORF">MMAN_16470</name>
</gene>
<name>A0ABM7JPP3_MYCNT</name>
<reference evidence="1 2" key="1">
    <citation type="journal article" date="2019" name="Emerg. Microbes Infect.">
        <title>Comprehensive subspecies identification of 175 nontuberculous mycobacteria species based on 7547 genomic profiles.</title>
        <authorList>
            <person name="Matsumoto Y."/>
            <person name="Kinjo T."/>
            <person name="Motooka D."/>
            <person name="Nabeya D."/>
            <person name="Jung N."/>
            <person name="Uechi K."/>
            <person name="Horii T."/>
            <person name="Iida T."/>
            <person name="Fujita J."/>
            <person name="Nakamura S."/>
        </authorList>
    </citation>
    <scope>NUCLEOTIDE SEQUENCE [LARGE SCALE GENOMIC DNA]</scope>
    <source>
        <strain evidence="1 2">JCM 18113</strain>
    </source>
</reference>
<organism evidence="1 2">
    <name type="scientific">Mycobacterium mantenii</name>
    <dbReference type="NCBI Taxonomy" id="560555"/>
    <lineage>
        <taxon>Bacteria</taxon>
        <taxon>Bacillati</taxon>
        <taxon>Actinomycetota</taxon>
        <taxon>Actinomycetes</taxon>
        <taxon>Mycobacteriales</taxon>
        <taxon>Mycobacteriaceae</taxon>
        <taxon>Mycobacterium</taxon>
        <taxon>Mycobacterium avium complex (MAC)</taxon>
    </lineage>
</organism>
<evidence type="ECO:0000313" key="1">
    <source>
        <dbReference type="EMBL" id="BBY37513.1"/>
    </source>
</evidence>
<evidence type="ECO:0000313" key="2">
    <source>
        <dbReference type="Proteomes" id="UP000465812"/>
    </source>
</evidence>
<dbReference type="Proteomes" id="UP000465812">
    <property type="component" value="Chromosome"/>
</dbReference>
<proteinExistence type="predicted"/>
<accession>A0ABM7JPP3</accession>
<dbReference type="RefSeq" id="WP_142275730.1">
    <property type="nucleotide sequence ID" value="NZ_AP022590.1"/>
</dbReference>
<sequence length="102" mass="11364">MPIVDGGAVRPRRGVYAAVAEAIDEEFRKLAVLGREPEAVWPRWRAMMAYGATVEVPAFLVPREMRPRLEAGRPMLVARVSADDEISFRVETIAEATERLGL</sequence>
<protein>
    <submittedName>
        <fullName evidence="1">Uncharacterized protein</fullName>
    </submittedName>
</protein>
<dbReference type="EMBL" id="AP022590">
    <property type="protein sequence ID" value="BBY37513.1"/>
    <property type="molecule type" value="Genomic_DNA"/>
</dbReference>
<keyword evidence="2" id="KW-1185">Reference proteome</keyword>